<dbReference type="HOGENOM" id="CLU_3087606_0_0_1"/>
<evidence type="ECO:0000313" key="1">
    <source>
        <dbReference type="EMBL" id="KIK02427.1"/>
    </source>
</evidence>
<keyword evidence="2" id="KW-1185">Reference proteome</keyword>
<proteinExistence type="predicted"/>
<accession>A0A0C9XXQ4</accession>
<evidence type="ECO:0000313" key="2">
    <source>
        <dbReference type="Proteomes" id="UP000054477"/>
    </source>
</evidence>
<dbReference type="Proteomes" id="UP000054477">
    <property type="component" value="Unassembled WGS sequence"/>
</dbReference>
<reference evidence="2" key="2">
    <citation type="submission" date="2015-01" db="EMBL/GenBank/DDBJ databases">
        <title>Evolutionary Origins and Diversification of the Mycorrhizal Mutualists.</title>
        <authorList>
            <consortium name="DOE Joint Genome Institute"/>
            <consortium name="Mycorrhizal Genomics Consortium"/>
            <person name="Kohler A."/>
            <person name="Kuo A."/>
            <person name="Nagy L.G."/>
            <person name="Floudas D."/>
            <person name="Copeland A."/>
            <person name="Barry K.W."/>
            <person name="Cichocki N."/>
            <person name="Veneault-Fourrey C."/>
            <person name="LaButti K."/>
            <person name="Lindquist E.A."/>
            <person name="Lipzen A."/>
            <person name="Lundell T."/>
            <person name="Morin E."/>
            <person name="Murat C."/>
            <person name="Riley R."/>
            <person name="Ohm R."/>
            <person name="Sun H."/>
            <person name="Tunlid A."/>
            <person name="Henrissat B."/>
            <person name="Grigoriev I.V."/>
            <person name="Hibbett D.S."/>
            <person name="Martin F."/>
        </authorList>
    </citation>
    <scope>NUCLEOTIDE SEQUENCE [LARGE SCALE GENOMIC DNA]</scope>
    <source>
        <strain evidence="2">LaAM-08-1</strain>
    </source>
</reference>
<name>A0A0C9XXQ4_9AGAR</name>
<dbReference type="AlphaFoldDB" id="A0A0C9XXQ4"/>
<organism evidence="1 2">
    <name type="scientific">Laccaria amethystina LaAM-08-1</name>
    <dbReference type="NCBI Taxonomy" id="1095629"/>
    <lineage>
        <taxon>Eukaryota</taxon>
        <taxon>Fungi</taxon>
        <taxon>Dikarya</taxon>
        <taxon>Basidiomycota</taxon>
        <taxon>Agaricomycotina</taxon>
        <taxon>Agaricomycetes</taxon>
        <taxon>Agaricomycetidae</taxon>
        <taxon>Agaricales</taxon>
        <taxon>Agaricineae</taxon>
        <taxon>Hydnangiaceae</taxon>
        <taxon>Laccaria</taxon>
    </lineage>
</organism>
<sequence length="52" mass="6005">MRPQPLKFYASLRNTFKFQIAPHGSWTTTCFDQRPSDSVEEKREGISIVTMA</sequence>
<reference evidence="1 2" key="1">
    <citation type="submission" date="2014-04" db="EMBL/GenBank/DDBJ databases">
        <authorList>
            <consortium name="DOE Joint Genome Institute"/>
            <person name="Kuo A."/>
            <person name="Kohler A."/>
            <person name="Nagy L.G."/>
            <person name="Floudas D."/>
            <person name="Copeland A."/>
            <person name="Barry K.W."/>
            <person name="Cichocki N."/>
            <person name="Veneault-Fourrey C."/>
            <person name="LaButti K."/>
            <person name="Lindquist E.A."/>
            <person name="Lipzen A."/>
            <person name="Lundell T."/>
            <person name="Morin E."/>
            <person name="Murat C."/>
            <person name="Sun H."/>
            <person name="Tunlid A."/>
            <person name="Henrissat B."/>
            <person name="Grigoriev I.V."/>
            <person name="Hibbett D.S."/>
            <person name="Martin F."/>
            <person name="Nordberg H.P."/>
            <person name="Cantor M.N."/>
            <person name="Hua S.X."/>
        </authorList>
    </citation>
    <scope>NUCLEOTIDE SEQUENCE [LARGE SCALE GENOMIC DNA]</scope>
    <source>
        <strain evidence="1 2">LaAM-08-1</strain>
    </source>
</reference>
<protein>
    <submittedName>
        <fullName evidence="1">Uncharacterized protein</fullName>
    </submittedName>
</protein>
<dbReference type="EMBL" id="KN838593">
    <property type="protein sequence ID" value="KIK02427.1"/>
    <property type="molecule type" value="Genomic_DNA"/>
</dbReference>
<gene>
    <name evidence="1" type="ORF">K443DRAFT_521463</name>
</gene>